<dbReference type="InterPro" id="IPR002125">
    <property type="entry name" value="CMP_dCMP_dom"/>
</dbReference>
<dbReference type="GO" id="GO:0006152">
    <property type="term" value="P:purine nucleoside catabolic process"/>
    <property type="evidence" value="ECO:0007669"/>
    <property type="project" value="TreeGrafter"/>
</dbReference>
<dbReference type="PANTHER" id="PTHR11079:SF161">
    <property type="entry name" value="CMP_DCMP-TYPE DEAMINASE DOMAIN-CONTAINING PROTEIN"/>
    <property type="match status" value="1"/>
</dbReference>
<evidence type="ECO:0000313" key="3">
    <source>
        <dbReference type="Proteomes" id="UP000184440"/>
    </source>
</evidence>
<accession>A0A1M7RP84</accession>
<dbReference type="Proteomes" id="UP000184440">
    <property type="component" value="Unassembled WGS sequence"/>
</dbReference>
<dbReference type="AlphaFoldDB" id="A0A1M7RP84"/>
<dbReference type="PROSITE" id="PS51747">
    <property type="entry name" value="CYT_DCMP_DEAMINASES_2"/>
    <property type="match status" value="1"/>
</dbReference>
<dbReference type="PANTHER" id="PTHR11079">
    <property type="entry name" value="CYTOSINE DEAMINASE FAMILY MEMBER"/>
    <property type="match status" value="1"/>
</dbReference>
<dbReference type="OrthoDB" id="9802676at2"/>
<evidence type="ECO:0000259" key="1">
    <source>
        <dbReference type="PROSITE" id="PS51747"/>
    </source>
</evidence>
<dbReference type="EMBL" id="FRCS01000034">
    <property type="protein sequence ID" value="SHN48113.1"/>
    <property type="molecule type" value="Genomic_DNA"/>
</dbReference>
<feature type="domain" description="CMP/dCMP-type deaminase" evidence="1">
    <location>
        <begin position="4"/>
        <end position="116"/>
    </location>
</feature>
<dbReference type="InterPro" id="IPR016193">
    <property type="entry name" value="Cytidine_deaminase-like"/>
</dbReference>
<sequence length="159" mass="16644">MSGMTDERWLREAVRLAAANADAGQLPFGAVVVRDGETLATGVNTALTDRDPTAHAEVAAVRNACRALDVLHLTGAVVYSSCEPCAICHAVAATVGVTALVYAAPKELIPDLRYPAPPDSAPLAVPMQAALRALAPEQLRHVPTPGADEPFRRYLAGLP</sequence>
<protein>
    <submittedName>
        <fullName evidence="2">tRNA(Arg) A34 adenosine deaminase TadA</fullName>
    </submittedName>
</protein>
<evidence type="ECO:0000313" key="2">
    <source>
        <dbReference type="EMBL" id="SHN48113.1"/>
    </source>
</evidence>
<reference evidence="2 3" key="1">
    <citation type="submission" date="2016-11" db="EMBL/GenBank/DDBJ databases">
        <authorList>
            <person name="Jaros S."/>
            <person name="Januszkiewicz K."/>
            <person name="Wedrychowicz H."/>
        </authorList>
    </citation>
    <scope>NUCLEOTIDE SEQUENCE [LARGE SCALE GENOMIC DNA]</scope>
    <source>
        <strain evidence="2 3">DSM 46144</strain>
    </source>
</reference>
<dbReference type="STRING" id="134849.SAMN05443668_13410"/>
<proteinExistence type="predicted"/>
<dbReference type="SUPFAM" id="SSF53927">
    <property type="entry name" value="Cytidine deaminase-like"/>
    <property type="match status" value="1"/>
</dbReference>
<dbReference type="Gene3D" id="3.40.140.10">
    <property type="entry name" value="Cytidine Deaminase, domain 2"/>
    <property type="match status" value="1"/>
</dbReference>
<dbReference type="CDD" id="cd01285">
    <property type="entry name" value="nucleoside_deaminase"/>
    <property type="match status" value="1"/>
</dbReference>
<organism evidence="2 3">
    <name type="scientific">Cryptosporangium aurantiacum</name>
    <dbReference type="NCBI Taxonomy" id="134849"/>
    <lineage>
        <taxon>Bacteria</taxon>
        <taxon>Bacillati</taxon>
        <taxon>Actinomycetota</taxon>
        <taxon>Actinomycetes</taxon>
        <taxon>Cryptosporangiales</taxon>
        <taxon>Cryptosporangiaceae</taxon>
        <taxon>Cryptosporangium</taxon>
    </lineage>
</organism>
<dbReference type="Pfam" id="PF00383">
    <property type="entry name" value="dCMP_cyt_deam_1"/>
    <property type="match status" value="1"/>
</dbReference>
<dbReference type="GO" id="GO:0047974">
    <property type="term" value="F:guanosine deaminase activity"/>
    <property type="evidence" value="ECO:0007669"/>
    <property type="project" value="TreeGrafter"/>
</dbReference>
<name>A0A1M7RP84_9ACTN</name>
<keyword evidence="3" id="KW-1185">Reference proteome</keyword>
<gene>
    <name evidence="2" type="ORF">SAMN05443668_13410</name>
</gene>